<evidence type="ECO:0000313" key="2">
    <source>
        <dbReference type="EMBL" id="MBB5754594.1"/>
    </source>
</evidence>
<name>A0A7W9FPP4_9HYPH</name>
<protein>
    <submittedName>
        <fullName evidence="2">Uncharacterized protein</fullName>
    </submittedName>
</protein>
<accession>A0A7W9FPP4</accession>
<feature type="region of interest" description="Disordered" evidence="1">
    <location>
        <begin position="80"/>
        <end position="101"/>
    </location>
</feature>
<reference evidence="2 3" key="1">
    <citation type="submission" date="2020-08" db="EMBL/GenBank/DDBJ databases">
        <title>Genomic Encyclopedia of Type Strains, Phase IV (KMG-IV): sequencing the most valuable type-strain genomes for metagenomic binning, comparative biology and taxonomic classification.</title>
        <authorList>
            <person name="Goeker M."/>
        </authorList>
    </citation>
    <scope>NUCLEOTIDE SEQUENCE [LARGE SCALE GENOMIC DNA]</scope>
    <source>
        <strain evidence="2 3">DSM 16268</strain>
    </source>
</reference>
<evidence type="ECO:0000313" key="3">
    <source>
        <dbReference type="Proteomes" id="UP000523821"/>
    </source>
</evidence>
<dbReference type="RefSeq" id="WP_183858041.1">
    <property type="nucleotide sequence ID" value="NZ_JACHOO010000009.1"/>
</dbReference>
<evidence type="ECO:0000256" key="1">
    <source>
        <dbReference type="SAM" id="MobiDB-lite"/>
    </source>
</evidence>
<proteinExistence type="predicted"/>
<keyword evidence="3" id="KW-1185">Reference proteome</keyword>
<sequence length="101" mass="10791">MASYAIHPPVHLVVHRDEPLRTVEAAATFLERYLDDHLAETNDADTAFVLAQLRGASRPDAAEKAGVAFRQWAAGRGLLIEPDEARAAPGTDETGSKAASP</sequence>
<comment type="caution">
    <text evidence="2">The sequence shown here is derived from an EMBL/GenBank/DDBJ whole genome shotgun (WGS) entry which is preliminary data.</text>
</comment>
<organism evidence="2 3">
    <name type="scientific">Prosthecomicrobium pneumaticum</name>
    <dbReference type="NCBI Taxonomy" id="81895"/>
    <lineage>
        <taxon>Bacteria</taxon>
        <taxon>Pseudomonadati</taxon>
        <taxon>Pseudomonadota</taxon>
        <taxon>Alphaproteobacteria</taxon>
        <taxon>Hyphomicrobiales</taxon>
        <taxon>Kaistiaceae</taxon>
        <taxon>Prosthecomicrobium</taxon>
    </lineage>
</organism>
<dbReference type="EMBL" id="JACHOO010000009">
    <property type="protein sequence ID" value="MBB5754594.1"/>
    <property type="molecule type" value="Genomic_DNA"/>
</dbReference>
<gene>
    <name evidence="2" type="ORF">GGQ63_003682</name>
</gene>
<dbReference type="AlphaFoldDB" id="A0A7W9FPP4"/>
<dbReference type="Proteomes" id="UP000523821">
    <property type="component" value="Unassembled WGS sequence"/>
</dbReference>